<organism evidence="6 7">
    <name type="scientific">Myroides guanonis</name>
    <dbReference type="NCBI Taxonomy" id="1150112"/>
    <lineage>
        <taxon>Bacteria</taxon>
        <taxon>Pseudomonadati</taxon>
        <taxon>Bacteroidota</taxon>
        <taxon>Flavobacteriia</taxon>
        <taxon>Flavobacteriales</taxon>
        <taxon>Flavobacteriaceae</taxon>
        <taxon>Myroides</taxon>
    </lineage>
</organism>
<dbReference type="Pfam" id="PF25989">
    <property type="entry name" value="YknX_C"/>
    <property type="match status" value="1"/>
</dbReference>
<dbReference type="STRING" id="1150112.SAMN04487893_1123"/>
<feature type="coiled-coil region" evidence="2">
    <location>
        <begin position="137"/>
        <end position="164"/>
    </location>
</feature>
<dbReference type="GO" id="GO:0022857">
    <property type="term" value="F:transmembrane transporter activity"/>
    <property type="evidence" value="ECO:0007669"/>
    <property type="project" value="InterPro"/>
</dbReference>
<dbReference type="Gene3D" id="1.10.287.470">
    <property type="entry name" value="Helix hairpin bin"/>
    <property type="match status" value="1"/>
</dbReference>
<evidence type="ECO:0000256" key="1">
    <source>
        <dbReference type="ARBA" id="ARBA00009477"/>
    </source>
</evidence>
<evidence type="ECO:0000259" key="5">
    <source>
        <dbReference type="Pfam" id="PF25989"/>
    </source>
</evidence>
<dbReference type="NCBIfam" id="TIGR01730">
    <property type="entry name" value="RND_mfp"/>
    <property type="match status" value="1"/>
</dbReference>
<reference evidence="7" key="1">
    <citation type="submission" date="2016-10" db="EMBL/GenBank/DDBJ databases">
        <authorList>
            <person name="Varghese N."/>
            <person name="Submissions S."/>
        </authorList>
    </citation>
    <scope>NUCLEOTIDE SEQUENCE [LARGE SCALE GENOMIC DNA]</scope>
    <source>
        <strain evidence="7">DSM 26542</strain>
    </source>
</reference>
<proteinExistence type="inferred from homology"/>
<dbReference type="Gene3D" id="2.40.50.100">
    <property type="match status" value="1"/>
</dbReference>
<evidence type="ECO:0000256" key="2">
    <source>
        <dbReference type="SAM" id="Coils"/>
    </source>
</evidence>
<gene>
    <name evidence="6" type="ORF">SAMN04487893_1123</name>
</gene>
<dbReference type="Pfam" id="PF25944">
    <property type="entry name" value="Beta-barrel_RND"/>
    <property type="match status" value="1"/>
</dbReference>
<dbReference type="SUPFAM" id="SSF111369">
    <property type="entry name" value="HlyD-like secretion proteins"/>
    <property type="match status" value="1"/>
</dbReference>
<keyword evidence="2" id="KW-0175">Coiled coil</keyword>
<dbReference type="InterPro" id="IPR058637">
    <property type="entry name" value="YknX-like_C"/>
</dbReference>
<keyword evidence="7" id="KW-1185">Reference proteome</keyword>
<name>A0A1I3SYQ9_9FLAO</name>
<dbReference type="InterPro" id="IPR058625">
    <property type="entry name" value="MdtA-like_BSH"/>
</dbReference>
<dbReference type="RefSeq" id="WP_090679849.1">
    <property type="nucleotide sequence ID" value="NZ_FORU01000012.1"/>
</dbReference>
<dbReference type="Proteomes" id="UP000243887">
    <property type="component" value="Unassembled WGS sequence"/>
</dbReference>
<feature type="domain" description="Multidrug resistance protein MdtA-like barrel-sandwich hybrid" evidence="3">
    <location>
        <begin position="62"/>
        <end position="200"/>
    </location>
</feature>
<dbReference type="Pfam" id="PF25917">
    <property type="entry name" value="BSH_RND"/>
    <property type="match status" value="1"/>
</dbReference>
<dbReference type="Gene3D" id="2.40.420.20">
    <property type="match status" value="1"/>
</dbReference>
<evidence type="ECO:0000259" key="4">
    <source>
        <dbReference type="Pfam" id="PF25944"/>
    </source>
</evidence>
<sequence length="382" mass="41283">MKHFFNTVFIASIALVAVSCGKNQEPQARPAIPYDAVEVPVKTVTGQRSFQATIEGRINNGVRAKISGYIQELYVDEGQHVTKGQPLFRLETNILNQSANAAKSGIVAAESSVNVAQVEVDKLIPLVEKNIVSKVQLETAKANLSRAKSQLAAARADYQSVEANIDYSIIKSPISGVVGAIPFRTGSLVGPNDPTPLTVVSDDSEVYAYFSMTEKEYFDFLTTMEGKTTKDKINNLPEVTLTLANKTTYSEKGKIQTVTGQVDPNTGTIQFRAVFKNPNGLLSNGNSGVINIPTVYENVVVVPEIATFEQQGIFYVYKVENDSAVSTIVNISARVDRMAIVESGLKKGDKIITSGLGTLRNGAPVTINPVAFDSIINIKVNF</sequence>
<dbReference type="GO" id="GO:0005886">
    <property type="term" value="C:plasma membrane"/>
    <property type="evidence" value="ECO:0007669"/>
    <property type="project" value="TreeGrafter"/>
</dbReference>
<comment type="similarity">
    <text evidence="1">Belongs to the membrane fusion protein (MFP) (TC 8.A.1) family.</text>
</comment>
<protein>
    <submittedName>
        <fullName evidence="6">Membrane fusion protein, multidrug efflux system</fullName>
    </submittedName>
</protein>
<accession>A0A1I3SYQ9</accession>
<dbReference type="PANTHER" id="PTHR30158">
    <property type="entry name" value="ACRA/E-RELATED COMPONENT OF DRUG EFFLUX TRANSPORTER"/>
    <property type="match status" value="1"/>
</dbReference>
<dbReference type="OrthoDB" id="9801814at2"/>
<dbReference type="AlphaFoldDB" id="A0A1I3SYQ9"/>
<evidence type="ECO:0000313" key="7">
    <source>
        <dbReference type="Proteomes" id="UP000243887"/>
    </source>
</evidence>
<dbReference type="EMBL" id="FORU01000012">
    <property type="protein sequence ID" value="SFJ63845.1"/>
    <property type="molecule type" value="Genomic_DNA"/>
</dbReference>
<feature type="domain" description="YknX-like C-terminal permuted SH3-like" evidence="5">
    <location>
        <begin position="299"/>
        <end position="367"/>
    </location>
</feature>
<evidence type="ECO:0000313" key="6">
    <source>
        <dbReference type="EMBL" id="SFJ63845.1"/>
    </source>
</evidence>
<dbReference type="GO" id="GO:0046677">
    <property type="term" value="P:response to antibiotic"/>
    <property type="evidence" value="ECO:0007669"/>
    <property type="project" value="TreeGrafter"/>
</dbReference>
<dbReference type="Gene3D" id="2.40.30.170">
    <property type="match status" value="1"/>
</dbReference>
<dbReference type="InterPro" id="IPR006143">
    <property type="entry name" value="RND_pump_MFP"/>
</dbReference>
<dbReference type="GO" id="GO:0030313">
    <property type="term" value="C:cell envelope"/>
    <property type="evidence" value="ECO:0007669"/>
    <property type="project" value="UniProtKB-SubCell"/>
</dbReference>
<dbReference type="InterPro" id="IPR058626">
    <property type="entry name" value="MdtA-like_b-barrel"/>
</dbReference>
<dbReference type="PANTHER" id="PTHR30158:SF23">
    <property type="entry name" value="MULTIDRUG RESISTANCE PROTEIN MEXA"/>
    <property type="match status" value="1"/>
</dbReference>
<dbReference type="PROSITE" id="PS51257">
    <property type="entry name" value="PROKAR_LIPOPROTEIN"/>
    <property type="match status" value="1"/>
</dbReference>
<evidence type="ECO:0000259" key="3">
    <source>
        <dbReference type="Pfam" id="PF25917"/>
    </source>
</evidence>
<feature type="domain" description="Multidrug resistance protein MdtA-like beta-barrel" evidence="4">
    <location>
        <begin position="231"/>
        <end position="283"/>
    </location>
</feature>